<evidence type="ECO:0000256" key="3">
    <source>
        <dbReference type="ARBA" id="ARBA00023125"/>
    </source>
</evidence>
<dbReference type="PRINTS" id="PR00039">
    <property type="entry name" value="HTHLYSR"/>
</dbReference>
<comment type="similarity">
    <text evidence="1">Belongs to the LysR transcriptional regulatory family.</text>
</comment>
<dbReference type="RefSeq" id="WP_244768807.1">
    <property type="nucleotide sequence ID" value="NZ_BSOP01000030.1"/>
</dbReference>
<dbReference type="EMBL" id="BSOP01000030">
    <property type="protein sequence ID" value="GLR52334.1"/>
    <property type="molecule type" value="Genomic_DNA"/>
</dbReference>
<dbReference type="SUPFAM" id="SSF46785">
    <property type="entry name" value="Winged helix' DNA-binding domain"/>
    <property type="match status" value="1"/>
</dbReference>
<proteinExistence type="inferred from homology"/>
<feature type="domain" description="HTH lysR-type" evidence="5">
    <location>
        <begin position="1"/>
        <end position="58"/>
    </location>
</feature>
<dbReference type="InterPro" id="IPR036390">
    <property type="entry name" value="WH_DNA-bd_sf"/>
</dbReference>
<dbReference type="InterPro" id="IPR005119">
    <property type="entry name" value="LysR_subst-bd"/>
</dbReference>
<protein>
    <submittedName>
        <fullName evidence="6">LysR family transcriptional regulator</fullName>
    </submittedName>
</protein>
<name>A0ABQ5ZHN8_9HYPH</name>
<sequence length="307" mass="34812">MELRQLRYFVAVARERNFSRAAELLHIAQPPLSRQIQQLEETLGVTLIDRSIRPLALTDAGRFFYDQARQILSRIDHVREQTRRIAASRREIFIIGCVGSTLYSGIPDLVRRMRARWPALGIEIREMMSVEQIAALKDGRIDLGFGRVRLSDPDIERITLREERLVVAFPREHPKSLLSEPVALSEIAGETLVIYPSKPRPSFADEVLALCADLNVEPGTVEEVREIQTALGLVAAAIGVCILPAAAQRQRMDDVCYRVLSDERATSPVIMSYRRNDGSGRIEEIKGLIREMYAENPPWLRLSNVTW</sequence>
<dbReference type="Proteomes" id="UP001156702">
    <property type="component" value="Unassembled WGS sequence"/>
</dbReference>
<dbReference type="InterPro" id="IPR036388">
    <property type="entry name" value="WH-like_DNA-bd_sf"/>
</dbReference>
<evidence type="ECO:0000313" key="6">
    <source>
        <dbReference type="EMBL" id="GLR52334.1"/>
    </source>
</evidence>
<evidence type="ECO:0000313" key="7">
    <source>
        <dbReference type="Proteomes" id="UP001156702"/>
    </source>
</evidence>
<dbReference type="Pfam" id="PF00126">
    <property type="entry name" value="HTH_1"/>
    <property type="match status" value="1"/>
</dbReference>
<evidence type="ECO:0000256" key="1">
    <source>
        <dbReference type="ARBA" id="ARBA00009437"/>
    </source>
</evidence>
<evidence type="ECO:0000256" key="4">
    <source>
        <dbReference type="ARBA" id="ARBA00023163"/>
    </source>
</evidence>
<dbReference type="Gene3D" id="3.40.190.10">
    <property type="entry name" value="Periplasmic binding protein-like II"/>
    <property type="match status" value="2"/>
</dbReference>
<gene>
    <name evidence="6" type="primary">catR</name>
    <name evidence="6" type="ORF">GCM10007923_35480</name>
</gene>
<organism evidence="6 7">
    <name type="scientific">Shinella yambaruensis</name>
    <dbReference type="NCBI Taxonomy" id="415996"/>
    <lineage>
        <taxon>Bacteria</taxon>
        <taxon>Pseudomonadati</taxon>
        <taxon>Pseudomonadota</taxon>
        <taxon>Alphaproteobacteria</taxon>
        <taxon>Hyphomicrobiales</taxon>
        <taxon>Rhizobiaceae</taxon>
        <taxon>Shinella</taxon>
    </lineage>
</organism>
<evidence type="ECO:0000259" key="5">
    <source>
        <dbReference type="PROSITE" id="PS50931"/>
    </source>
</evidence>
<dbReference type="CDD" id="cd08445">
    <property type="entry name" value="PBP2_BenM_CatM_CatR"/>
    <property type="match status" value="1"/>
</dbReference>
<keyword evidence="7" id="KW-1185">Reference proteome</keyword>
<dbReference type="InterPro" id="IPR000847">
    <property type="entry name" value="LysR_HTH_N"/>
</dbReference>
<dbReference type="PANTHER" id="PTHR30346:SF17">
    <property type="entry name" value="LYSR FAMILY TRANSCRIPTIONAL REGULATOR"/>
    <property type="match status" value="1"/>
</dbReference>
<keyword evidence="4" id="KW-0804">Transcription</keyword>
<dbReference type="PANTHER" id="PTHR30346">
    <property type="entry name" value="TRANSCRIPTIONAL DUAL REGULATOR HCAR-RELATED"/>
    <property type="match status" value="1"/>
</dbReference>
<keyword evidence="3" id="KW-0238">DNA-binding</keyword>
<comment type="caution">
    <text evidence="6">The sequence shown here is derived from an EMBL/GenBank/DDBJ whole genome shotgun (WGS) entry which is preliminary data.</text>
</comment>
<dbReference type="Gene3D" id="1.10.10.10">
    <property type="entry name" value="Winged helix-like DNA-binding domain superfamily/Winged helix DNA-binding domain"/>
    <property type="match status" value="1"/>
</dbReference>
<keyword evidence="2" id="KW-0805">Transcription regulation</keyword>
<dbReference type="SUPFAM" id="SSF53850">
    <property type="entry name" value="Periplasmic binding protein-like II"/>
    <property type="match status" value="1"/>
</dbReference>
<reference evidence="7" key="1">
    <citation type="journal article" date="2019" name="Int. J. Syst. Evol. Microbiol.">
        <title>The Global Catalogue of Microorganisms (GCM) 10K type strain sequencing project: providing services to taxonomists for standard genome sequencing and annotation.</title>
        <authorList>
            <consortium name="The Broad Institute Genomics Platform"/>
            <consortium name="The Broad Institute Genome Sequencing Center for Infectious Disease"/>
            <person name="Wu L."/>
            <person name="Ma J."/>
        </authorList>
    </citation>
    <scope>NUCLEOTIDE SEQUENCE [LARGE SCALE GENOMIC DNA]</scope>
    <source>
        <strain evidence="7">NBRC 102122</strain>
    </source>
</reference>
<dbReference type="PROSITE" id="PS50931">
    <property type="entry name" value="HTH_LYSR"/>
    <property type="match status" value="1"/>
</dbReference>
<evidence type="ECO:0000256" key="2">
    <source>
        <dbReference type="ARBA" id="ARBA00023015"/>
    </source>
</evidence>
<dbReference type="Pfam" id="PF03466">
    <property type="entry name" value="LysR_substrate"/>
    <property type="match status" value="1"/>
</dbReference>
<accession>A0ABQ5ZHN8</accession>